<evidence type="ECO:0008006" key="5">
    <source>
        <dbReference type="Google" id="ProtNLM"/>
    </source>
</evidence>
<keyword evidence="2" id="KW-0472">Membrane</keyword>
<accession>A0AA39HKE1</accession>
<organism evidence="3 4">
    <name type="scientific">Steinernema hermaphroditum</name>
    <dbReference type="NCBI Taxonomy" id="289476"/>
    <lineage>
        <taxon>Eukaryota</taxon>
        <taxon>Metazoa</taxon>
        <taxon>Ecdysozoa</taxon>
        <taxon>Nematoda</taxon>
        <taxon>Chromadorea</taxon>
        <taxon>Rhabditida</taxon>
        <taxon>Tylenchina</taxon>
        <taxon>Panagrolaimomorpha</taxon>
        <taxon>Strongyloidoidea</taxon>
        <taxon>Steinernematidae</taxon>
        <taxon>Steinernema</taxon>
    </lineage>
</organism>
<reference evidence="3" key="1">
    <citation type="submission" date="2023-06" db="EMBL/GenBank/DDBJ databases">
        <title>Genomic analysis of the entomopathogenic nematode Steinernema hermaphroditum.</title>
        <authorList>
            <person name="Schwarz E.M."/>
            <person name="Heppert J.K."/>
            <person name="Baniya A."/>
            <person name="Schwartz H.T."/>
            <person name="Tan C.-H."/>
            <person name="Antoshechkin I."/>
            <person name="Sternberg P.W."/>
            <person name="Goodrich-Blair H."/>
            <person name="Dillman A.R."/>
        </authorList>
    </citation>
    <scope>NUCLEOTIDE SEQUENCE</scope>
    <source>
        <strain evidence="3">PS9179</strain>
        <tissue evidence="3">Whole animal</tissue>
    </source>
</reference>
<evidence type="ECO:0000313" key="4">
    <source>
        <dbReference type="Proteomes" id="UP001175271"/>
    </source>
</evidence>
<evidence type="ECO:0000313" key="3">
    <source>
        <dbReference type="EMBL" id="KAK0406393.1"/>
    </source>
</evidence>
<dbReference type="AlphaFoldDB" id="A0AA39HKE1"/>
<evidence type="ECO:0000256" key="2">
    <source>
        <dbReference type="SAM" id="Phobius"/>
    </source>
</evidence>
<name>A0AA39HKE1_9BILA</name>
<protein>
    <recommendedName>
        <fullName evidence="5">Transmembrane protein</fullName>
    </recommendedName>
</protein>
<gene>
    <name evidence="3" type="ORF">QR680_018547</name>
</gene>
<sequence length="144" mass="16020">MEQTRQLRCRRCKHLKSESKRAAENQLVERSTMLAFQSLPAFFLIALAVHGLCAEPQNEENTTMNSADTAPCSEPSSVSFHLAIIFGGISVLLFVAVSVLFIMLNVQKRELADATPPQFELKSPAILRQPPSSRMESSESRLWG</sequence>
<feature type="region of interest" description="Disordered" evidence="1">
    <location>
        <begin position="123"/>
        <end position="144"/>
    </location>
</feature>
<proteinExistence type="predicted"/>
<dbReference type="Proteomes" id="UP001175271">
    <property type="component" value="Unassembled WGS sequence"/>
</dbReference>
<comment type="caution">
    <text evidence="3">The sequence shown here is derived from an EMBL/GenBank/DDBJ whole genome shotgun (WGS) entry which is preliminary data.</text>
</comment>
<keyword evidence="2" id="KW-0812">Transmembrane</keyword>
<keyword evidence="2" id="KW-1133">Transmembrane helix</keyword>
<dbReference type="EMBL" id="JAUCMV010000004">
    <property type="protein sequence ID" value="KAK0406393.1"/>
    <property type="molecule type" value="Genomic_DNA"/>
</dbReference>
<evidence type="ECO:0000256" key="1">
    <source>
        <dbReference type="SAM" id="MobiDB-lite"/>
    </source>
</evidence>
<keyword evidence="4" id="KW-1185">Reference proteome</keyword>
<feature type="transmembrane region" description="Helical" evidence="2">
    <location>
        <begin position="78"/>
        <end position="104"/>
    </location>
</feature>